<dbReference type="GO" id="GO:0022627">
    <property type="term" value="C:cytosolic small ribosomal subunit"/>
    <property type="evidence" value="ECO:0007669"/>
    <property type="project" value="TreeGrafter"/>
</dbReference>
<feature type="domain" description="RNA-binding S4" evidence="8">
    <location>
        <begin position="44"/>
        <end position="107"/>
    </location>
</feature>
<evidence type="ECO:0000256" key="1">
    <source>
        <dbReference type="ARBA" id="ARBA00007500"/>
    </source>
</evidence>
<dbReference type="CDD" id="cd00165">
    <property type="entry name" value="S4"/>
    <property type="match status" value="1"/>
</dbReference>
<comment type="similarity">
    <text evidence="1 7">Belongs to the eukaryotic ribosomal protein eS4 family.</text>
</comment>
<dbReference type="SMART" id="SM00363">
    <property type="entry name" value="S4"/>
    <property type="match status" value="1"/>
</dbReference>
<dbReference type="NCBIfam" id="NF003312">
    <property type="entry name" value="PRK04313.1"/>
    <property type="match status" value="1"/>
</dbReference>
<keyword evidence="3 7" id="KW-0694">RNA-binding</keyword>
<evidence type="ECO:0000256" key="4">
    <source>
        <dbReference type="ARBA" id="ARBA00022980"/>
    </source>
</evidence>
<dbReference type="InterPro" id="IPR013845">
    <property type="entry name" value="Ribosomal_eS4_central_region"/>
</dbReference>
<organism evidence="9 10">
    <name type="scientific">Pyrodictium occultum</name>
    <dbReference type="NCBI Taxonomy" id="2309"/>
    <lineage>
        <taxon>Archaea</taxon>
        <taxon>Thermoproteota</taxon>
        <taxon>Thermoprotei</taxon>
        <taxon>Desulfurococcales</taxon>
        <taxon>Pyrodictiaceae</taxon>
        <taxon>Pyrodictium</taxon>
    </lineage>
</organism>
<dbReference type="GO" id="GO:0006412">
    <property type="term" value="P:translation"/>
    <property type="evidence" value="ECO:0007669"/>
    <property type="project" value="UniProtKB-UniRule"/>
</dbReference>
<sequence length="256" mass="28675">MARMGGRRHLKTLAAPKFWPVRQRVGVFTVKPSPGPHPVERSIPLLILVRDVLGYAKTGREARKLIAEGHFKIDGRVRRNYKYPVGFMDVVEIVDTGEAYRLLPYPVRFFTLHPIPREEAGFKLGRIEDKSTVKGGHVQLHLHDGRNVLIRVSDPTNPVEAKEYRTLGTVKISLPQQELLGYAPLETDSLAIVVGGRNVGRVGRVVSIQRGIGRKRSIVTLEDARGEKLQTSLDYIFVIAPPGEEPWISLPEGAWK</sequence>
<dbReference type="InterPro" id="IPR000876">
    <property type="entry name" value="Ribosomal_eS4"/>
</dbReference>
<dbReference type="Pfam" id="PF08071">
    <property type="entry name" value="RS4NT"/>
    <property type="match status" value="1"/>
</dbReference>
<dbReference type="Gene3D" id="2.40.50.740">
    <property type="match status" value="1"/>
</dbReference>
<dbReference type="InterPro" id="IPR002942">
    <property type="entry name" value="S4_RNA-bd"/>
</dbReference>
<dbReference type="InterPro" id="IPR038237">
    <property type="entry name" value="Ribosomal_eS4_central_sf"/>
</dbReference>
<dbReference type="InterPro" id="IPR014722">
    <property type="entry name" value="Rib_uL2_dom2"/>
</dbReference>
<dbReference type="AlphaFoldDB" id="A0A0V8RWE1"/>
<dbReference type="InterPro" id="IPR036986">
    <property type="entry name" value="S4_RNA-bd_sf"/>
</dbReference>
<dbReference type="PIRSF" id="PIRSF002116">
    <property type="entry name" value="Ribosomal_S4"/>
    <property type="match status" value="1"/>
</dbReference>
<dbReference type="GO" id="GO:0019843">
    <property type="term" value="F:rRNA binding"/>
    <property type="evidence" value="ECO:0007669"/>
    <property type="project" value="UniProtKB-KW"/>
</dbReference>
<keyword evidence="2" id="KW-0699">rRNA-binding</keyword>
<dbReference type="HAMAP" id="MF_00485">
    <property type="entry name" value="Ribosomal_eS4"/>
    <property type="match status" value="1"/>
</dbReference>
<evidence type="ECO:0000256" key="5">
    <source>
        <dbReference type="ARBA" id="ARBA00023274"/>
    </source>
</evidence>
<protein>
    <recommendedName>
        <fullName evidence="6 7">Small ribosomal subunit protein eS4</fullName>
    </recommendedName>
</protein>
<name>A0A0V8RWE1_PYROC</name>
<evidence type="ECO:0000256" key="7">
    <source>
        <dbReference type="HAMAP-Rule" id="MF_00485"/>
    </source>
</evidence>
<keyword evidence="5 7" id="KW-0687">Ribonucleoprotein</keyword>
<reference evidence="9 10" key="1">
    <citation type="submission" date="2015-11" db="EMBL/GenBank/DDBJ databases">
        <title>Genome sequence of Pyrodictium occultum PL-19, a marine hyperthermophilic archaeon isolated from Volcano, Italy.</title>
        <authorList>
            <person name="Utturkar S."/>
            <person name="Huber H."/>
            <person name="Leptihn S."/>
            <person name="Brown S."/>
            <person name="Stetter K.O."/>
            <person name="Podar M."/>
        </authorList>
    </citation>
    <scope>NUCLEOTIDE SEQUENCE [LARGE SCALE GENOMIC DNA]</scope>
    <source>
        <strain evidence="9 10">PL-19</strain>
    </source>
</reference>
<dbReference type="SUPFAM" id="SSF55174">
    <property type="entry name" value="Alpha-L RNA-binding motif"/>
    <property type="match status" value="1"/>
</dbReference>
<dbReference type="InterPro" id="IPR041982">
    <property type="entry name" value="Ribosomal_eS4_KOW"/>
</dbReference>
<comment type="caution">
    <text evidence="9">The sequence shown here is derived from an EMBL/GenBank/DDBJ whole genome shotgun (WGS) entry which is preliminary data.</text>
</comment>
<accession>A0A0V8RWE1</accession>
<dbReference type="PANTHER" id="PTHR11581">
    <property type="entry name" value="30S/40S RIBOSOMAL PROTEIN S4"/>
    <property type="match status" value="1"/>
</dbReference>
<dbReference type="STRING" id="2309.CF15_06420"/>
<dbReference type="EMBL" id="LNTB01000001">
    <property type="protein sequence ID" value="KSW12367.1"/>
    <property type="molecule type" value="Genomic_DNA"/>
</dbReference>
<evidence type="ECO:0000256" key="6">
    <source>
        <dbReference type="ARBA" id="ARBA00035272"/>
    </source>
</evidence>
<dbReference type="Gene3D" id="3.10.290.10">
    <property type="entry name" value="RNA-binding S4 domain"/>
    <property type="match status" value="1"/>
</dbReference>
<dbReference type="Proteomes" id="UP000053352">
    <property type="component" value="Unassembled WGS sequence"/>
</dbReference>
<evidence type="ECO:0000256" key="3">
    <source>
        <dbReference type="ARBA" id="ARBA00022884"/>
    </source>
</evidence>
<dbReference type="Gene3D" id="2.30.30.30">
    <property type="match status" value="1"/>
</dbReference>
<dbReference type="RefSeq" id="WP_058371050.1">
    <property type="nucleotide sequence ID" value="NZ_LNTB01000001.1"/>
</dbReference>
<dbReference type="PANTHER" id="PTHR11581:SF0">
    <property type="entry name" value="SMALL RIBOSOMAL SUBUNIT PROTEIN ES4"/>
    <property type="match status" value="1"/>
</dbReference>
<dbReference type="CDD" id="cd06087">
    <property type="entry name" value="KOW_RPS4"/>
    <property type="match status" value="1"/>
</dbReference>
<dbReference type="Pfam" id="PF01479">
    <property type="entry name" value="S4"/>
    <property type="match status" value="1"/>
</dbReference>
<gene>
    <name evidence="7" type="primary">rps4e</name>
    <name evidence="9" type="ORF">CF15_06420</name>
</gene>
<evidence type="ECO:0000313" key="9">
    <source>
        <dbReference type="EMBL" id="KSW12367.1"/>
    </source>
</evidence>
<dbReference type="PROSITE" id="PS50889">
    <property type="entry name" value="S4"/>
    <property type="match status" value="1"/>
</dbReference>
<dbReference type="OrthoDB" id="372073at2157"/>
<evidence type="ECO:0000259" key="8">
    <source>
        <dbReference type="SMART" id="SM00363"/>
    </source>
</evidence>
<proteinExistence type="inferred from homology"/>
<keyword evidence="10" id="KW-1185">Reference proteome</keyword>
<dbReference type="GO" id="GO:0003735">
    <property type="term" value="F:structural constituent of ribosome"/>
    <property type="evidence" value="ECO:0007669"/>
    <property type="project" value="InterPro"/>
</dbReference>
<evidence type="ECO:0000313" key="10">
    <source>
        <dbReference type="Proteomes" id="UP000053352"/>
    </source>
</evidence>
<dbReference type="FunFam" id="3.10.290.10:FF:000002">
    <property type="entry name" value="40S ribosomal protein S4"/>
    <property type="match status" value="1"/>
</dbReference>
<keyword evidence="4 7" id="KW-0689">Ribosomal protein</keyword>
<evidence type="ECO:0000256" key="2">
    <source>
        <dbReference type="ARBA" id="ARBA00022730"/>
    </source>
</evidence>
<dbReference type="Pfam" id="PF00900">
    <property type="entry name" value="Ribosomal_S4e"/>
    <property type="match status" value="1"/>
</dbReference>
<dbReference type="InterPro" id="IPR013843">
    <property type="entry name" value="Ribosomal_eS4_N"/>
</dbReference>